<comment type="function">
    <text evidence="11">Catalyzes the specific phosphorylation of the 3-hydroxyl group of shikimic acid using ATP as a cosubstrate.</text>
</comment>
<dbReference type="GO" id="GO:0005829">
    <property type="term" value="C:cytosol"/>
    <property type="evidence" value="ECO:0007669"/>
    <property type="project" value="TreeGrafter"/>
</dbReference>
<dbReference type="GO" id="GO:0009073">
    <property type="term" value="P:aromatic amino acid family biosynthetic process"/>
    <property type="evidence" value="ECO:0007669"/>
    <property type="project" value="UniProtKB-KW"/>
</dbReference>
<feature type="binding site" evidence="11">
    <location>
        <position position="6"/>
    </location>
    <ligand>
        <name>Mg(2+)</name>
        <dbReference type="ChEBI" id="CHEBI:18420"/>
    </ligand>
</feature>
<comment type="catalytic activity">
    <reaction evidence="10 11">
        <text>shikimate + ATP = 3-phosphoshikimate + ADP + H(+)</text>
        <dbReference type="Rhea" id="RHEA:13121"/>
        <dbReference type="ChEBI" id="CHEBI:15378"/>
        <dbReference type="ChEBI" id="CHEBI:30616"/>
        <dbReference type="ChEBI" id="CHEBI:36208"/>
        <dbReference type="ChEBI" id="CHEBI:145989"/>
        <dbReference type="ChEBI" id="CHEBI:456216"/>
        <dbReference type="EC" id="2.7.1.71"/>
    </reaction>
</comment>
<name>A0A1L8RHU4_9ENTE</name>
<dbReference type="PRINTS" id="PR01100">
    <property type="entry name" value="SHIKIMTKNASE"/>
</dbReference>
<comment type="similarity">
    <text evidence="2 11">Belongs to the shikimate kinase family.</text>
</comment>
<dbReference type="STRING" id="214095.RU97_GL000865"/>
<dbReference type="GO" id="GO:0004765">
    <property type="term" value="F:shikimate kinase activity"/>
    <property type="evidence" value="ECO:0007669"/>
    <property type="project" value="UniProtKB-UniRule"/>
</dbReference>
<evidence type="ECO:0000256" key="6">
    <source>
        <dbReference type="ARBA" id="ARBA00022741"/>
    </source>
</evidence>
<feature type="binding site" evidence="11">
    <location>
        <position position="69"/>
    </location>
    <ligand>
        <name>substrate</name>
    </ligand>
</feature>
<evidence type="ECO:0000256" key="2">
    <source>
        <dbReference type="ARBA" id="ARBA00006997"/>
    </source>
</evidence>
<comment type="caution">
    <text evidence="11">Lacks conserved residue(s) required for the propagation of feature annotation.</text>
</comment>
<evidence type="ECO:0000313" key="12">
    <source>
        <dbReference type="EMBL" id="OJG19294.1"/>
    </source>
</evidence>
<dbReference type="Gene3D" id="3.40.50.300">
    <property type="entry name" value="P-loop containing nucleotide triphosphate hydrolases"/>
    <property type="match status" value="1"/>
</dbReference>
<dbReference type="PANTHER" id="PTHR21087">
    <property type="entry name" value="SHIKIMATE KINASE"/>
    <property type="match status" value="1"/>
</dbReference>
<dbReference type="GO" id="GO:0009423">
    <property type="term" value="P:chorismate biosynthetic process"/>
    <property type="evidence" value="ECO:0007669"/>
    <property type="project" value="UniProtKB-UniRule"/>
</dbReference>
<feature type="binding site" evidence="11">
    <location>
        <position position="108"/>
    </location>
    <ligand>
        <name>ATP</name>
        <dbReference type="ChEBI" id="CHEBI:30616"/>
    </ligand>
</feature>
<keyword evidence="11" id="KW-0460">Magnesium</keyword>
<dbReference type="PANTHER" id="PTHR21087:SF16">
    <property type="entry name" value="SHIKIMATE KINASE 1, CHLOROPLASTIC"/>
    <property type="match status" value="1"/>
</dbReference>
<comment type="pathway">
    <text evidence="1 11">Metabolic intermediate biosynthesis; chorismate biosynthesis; chorismate from D-erythrose 4-phosphate and phosphoenolpyruvate: step 5/7.</text>
</comment>
<evidence type="ECO:0000256" key="10">
    <source>
        <dbReference type="ARBA" id="ARBA00048567"/>
    </source>
</evidence>
<dbReference type="GO" id="GO:0000287">
    <property type="term" value="F:magnesium ion binding"/>
    <property type="evidence" value="ECO:0007669"/>
    <property type="project" value="UniProtKB-UniRule"/>
</dbReference>
<evidence type="ECO:0000256" key="9">
    <source>
        <dbReference type="ARBA" id="ARBA00023141"/>
    </source>
</evidence>
<dbReference type="Proteomes" id="UP000181884">
    <property type="component" value="Unassembled WGS sequence"/>
</dbReference>
<comment type="cofactor">
    <cofactor evidence="11">
        <name>Mg(2+)</name>
        <dbReference type="ChEBI" id="CHEBI:18420"/>
    </cofactor>
    <text evidence="11">Binds 1 Mg(2+) ion per subunit.</text>
</comment>
<feature type="binding site" evidence="11">
    <location>
        <begin position="2"/>
        <end position="7"/>
    </location>
    <ligand>
        <name>ATP</name>
        <dbReference type="ChEBI" id="CHEBI:30616"/>
    </ligand>
</feature>
<dbReference type="AlphaFoldDB" id="A0A1L8RHU4"/>
<comment type="caution">
    <text evidence="12">The sequence shown here is derived from an EMBL/GenBank/DDBJ whole genome shotgun (WGS) entry which is preliminary data.</text>
</comment>
<accession>A0A1L8RHU4</accession>
<dbReference type="InterPro" id="IPR027417">
    <property type="entry name" value="P-loop_NTPase"/>
</dbReference>
<evidence type="ECO:0000256" key="8">
    <source>
        <dbReference type="ARBA" id="ARBA00022840"/>
    </source>
</evidence>
<organism evidence="12 13">
    <name type="scientific">Enterococcus canis</name>
    <dbReference type="NCBI Taxonomy" id="214095"/>
    <lineage>
        <taxon>Bacteria</taxon>
        <taxon>Bacillati</taxon>
        <taxon>Bacillota</taxon>
        <taxon>Bacilli</taxon>
        <taxon>Lactobacillales</taxon>
        <taxon>Enterococcaceae</taxon>
        <taxon>Enterococcus</taxon>
    </lineage>
</organism>
<keyword evidence="6 11" id="KW-0547">Nucleotide-binding</keyword>
<sequence length="160" mass="17896">MGAGKTTVGRLLAARLDRPHLDLDEEITTQIGCSIQHFFENEGEQAFRQLETALLTEMIQQEAVLSTGGGIIIRPENRQLLAKEKVIYLAATPEVFLTRIQSDEKNKRPLAVEKTADELTALYLERQAWYEATAQLTILTDNKTPAVIVSEIIQEMGDDL</sequence>
<keyword evidence="13" id="KW-1185">Reference proteome</keyword>
<protein>
    <recommendedName>
        <fullName evidence="3 11">Shikimate kinase</fullName>
        <shortName evidence="11">SK</shortName>
        <ecNumber evidence="3 11">2.7.1.71</ecNumber>
    </recommendedName>
</protein>
<evidence type="ECO:0000256" key="5">
    <source>
        <dbReference type="ARBA" id="ARBA00022679"/>
    </source>
</evidence>
<dbReference type="InterPro" id="IPR023000">
    <property type="entry name" value="Shikimate_kinase_CS"/>
</dbReference>
<dbReference type="EC" id="2.7.1.71" evidence="3 11"/>
<keyword evidence="11" id="KW-0963">Cytoplasm</keyword>
<keyword evidence="9 11" id="KW-0057">Aromatic amino acid biosynthesis</keyword>
<keyword evidence="11" id="KW-0479">Metal-binding</keyword>
<evidence type="ECO:0000256" key="4">
    <source>
        <dbReference type="ARBA" id="ARBA00022605"/>
    </source>
</evidence>
<dbReference type="InterPro" id="IPR000623">
    <property type="entry name" value="Shikimate_kinase/TSH1"/>
</dbReference>
<dbReference type="PROSITE" id="PS01128">
    <property type="entry name" value="SHIKIMATE_KINASE"/>
    <property type="match status" value="1"/>
</dbReference>
<dbReference type="GO" id="GO:0005524">
    <property type="term" value="F:ATP binding"/>
    <property type="evidence" value="ECO:0007669"/>
    <property type="project" value="UniProtKB-UniRule"/>
</dbReference>
<proteinExistence type="inferred from homology"/>
<comment type="subunit">
    <text evidence="11">Monomer.</text>
</comment>
<dbReference type="GO" id="GO:0008652">
    <property type="term" value="P:amino acid biosynthetic process"/>
    <property type="evidence" value="ECO:0007669"/>
    <property type="project" value="UniProtKB-KW"/>
</dbReference>
<keyword evidence="4 11" id="KW-0028">Amino-acid biosynthesis</keyword>
<keyword evidence="7 11" id="KW-0418">Kinase</keyword>
<dbReference type="Pfam" id="PF01202">
    <property type="entry name" value="SKI"/>
    <property type="match status" value="1"/>
</dbReference>
<dbReference type="InterPro" id="IPR031322">
    <property type="entry name" value="Shikimate/glucono_kinase"/>
</dbReference>
<evidence type="ECO:0000256" key="7">
    <source>
        <dbReference type="ARBA" id="ARBA00022777"/>
    </source>
</evidence>
<feature type="binding site" evidence="11">
    <location>
        <position position="126"/>
    </location>
    <ligand>
        <name>substrate</name>
    </ligand>
</feature>
<gene>
    <name evidence="11" type="primary">aroK</name>
    <name evidence="12" type="ORF">RU97_GL000865</name>
</gene>
<dbReference type="CDD" id="cd00464">
    <property type="entry name" value="SK"/>
    <property type="match status" value="1"/>
</dbReference>
<keyword evidence="5 11" id="KW-0808">Transferase</keyword>
<evidence type="ECO:0000256" key="3">
    <source>
        <dbReference type="ARBA" id="ARBA00012154"/>
    </source>
</evidence>
<evidence type="ECO:0000256" key="1">
    <source>
        <dbReference type="ARBA" id="ARBA00004842"/>
    </source>
</evidence>
<feature type="binding site" evidence="11">
    <location>
        <position position="24"/>
    </location>
    <ligand>
        <name>substrate</name>
    </ligand>
</feature>
<reference evidence="12 13" key="1">
    <citation type="submission" date="2014-12" db="EMBL/GenBank/DDBJ databases">
        <title>Draft genome sequences of 29 type strains of Enterococci.</title>
        <authorList>
            <person name="Zhong Z."/>
            <person name="Sun Z."/>
            <person name="Liu W."/>
            <person name="Zhang W."/>
            <person name="Zhang H."/>
        </authorList>
    </citation>
    <scope>NUCLEOTIDE SEQUENCE [LARGE SCALE GENOMIC DNA]</scope>
    <source>
        <strain evidence="12 13">DSM 17029</strain>
    </source>
</reference>
<dbReference type="SUPFAM" id="SSF52540">
    <property type="entry name" value="P-loop containing nucleoside triphosphate hydrolases"/>
    <property type="match status" value="1"/>
</dbReference>
<dbReference type="HAMAP" id="MF_00109">
    <property type="entry name" value="Shikimate_kinase"/>
    <property type="match status" value="1"/>
</dbReference>
<feature type="binding site" evidence="11">
    <location>
        <position position="48"/>
    </location>
    <ligand>
        <name>substrate</name>
    </ligand>
</feature>
<comment type="subcellular location">
    <subcellularLocation>
        <location evidence="11">Cytoplasm</location>
    </subcellularLocation>
</comment>
<evidence type="ECO:0000313" key="13">
    <source>
        <dbReference type="Proteomes" id="UP000181884"/>
    </source>
</evidence>
<evidence type="ECO:0000256" key="11">
    <source>
        <dbReference type="HAMAP-Rule" id="MF_00109"/>
    </source>
</evidence>
<dbReference type="EMBL" id="JXKH01000002">
    <property type="protein sequence ID" value="OJG19294.1"/>
    <property type="molecule type" value="Genomic_DNA"/>
</dbReference>
<keyword evidence="8 11" id="KW-0067">ATP-binding</keyword>
<dbReference type="UniPathway" id="UPA00053">
    <property type="reaction ID" value="UER00088"/>
</dbReference>